<dbReference type="EMBL" id="GL379809">
    <property type="protein sequence ID" value="EGT42654.1"/>
    <property type="molecule type" value="Genomic_DNA"/>
</dbReference>
<sequence length="124" mass="14418">MKTVKRLQLSVFIFCFTWFFSQLFALFILTVAAVVSWGGIAFSHVVSSKIAKLCANYSNSFQYLFICLSYSNTFYVTMWKSKEYRDQFYSLWWPGKQRSTNITVVQGSVSLVKVPSTNFIRNQQ</sequence>
<feature type="transmembrane region" description="Helical" evidence="5">
    <location>
        <begin position="60"/>
        <end position="79"/>
    </location>
</feature>
<keyword evidence="2 5" id="KW-0812">Transmembrane</keyword>
<dbReference type="InterPro" id="IPR000276">
    <property type="entry name" value="GPCR_Rhodpsn"/>
</dbReference>
<evidence type="ECO:0000256" key="1">
    <source>
        <dbReference type="ARBA" id="ARBA00004370"/>
    </source>
</evidence>
<accession>G0MS40</accession>
<dbReference type="AlphaFoldDB" id="G0MS40"/>
<dbReference type="Proteomes" id="UP000008068">
    <property type="component" value="Unassembled WGS sequence"/>
</dbReference>
<feature type="transmembrane region" description="Helical" evidence="5">
    <location>
        <begin position="12"/>
        <end position="40"/>
    </location>
</feature>
<dbReference type="Pfam" id="PF10320">
    <property type="entry name" value="7TM_GPCR_Srsx"/>
    <property type="match status" value="1"/>
</dbReference>
<dbReference type="SMART" id="SM01381">
    <property type="entry name" value="7TM_GPCR_Srsx"/>
    <property type="match status" value="1"/>
</dbReference>
<comment type="subcellular location">
    <subcellularLocation>
        <location evidence="1">Membrane</location>
    </subcellularLocation>
</comment>
<gene>
    <name evidence="6" type="ORF">CAEBREN_14724</name>
</gene>
<evidence type="ECO:0000256" key="5">
    <source>
        <dbReference type="SAM" id="Phobius"/>
    </source>
</evidence>
<keyword evidence="3 5" id="KW-1133">Transmembrane helix</keyword>
<evidence type="ECO:0000256" key="4">
    <source>
        <dbReference type="ARBA" id="ARBA00023136"/>
    </source>
</evidence>
<dbReference type="HOGENOM" id="CLU_2005906_0_0_1"/>
<proteinExistence type="predicted"/>
<evidence type="ECO:0000313" key="7">
    <source>
        <dbReference type="Proteomes" id="UP000008068"/>
    </source>
</evidence>
<organism evidence="7">
    <name type="scientific">Caenorhabditis brenneri</name>
    <name type="common">Nematode worm</name>
    <dbReference type="NCBI Taxonomy" id="135651"/>
    <lineage>
        <taxon>Eukaryota</taxon>
        <taxon>Metazoa</taxon>
        <taxon>Ecdysozoa</taxon>
        <taxon>Nematoda</taxon>
        <taxon>Chromadorea</taxon>
        <taxon>Rhabditida</taxon>
        <taxon>Rhabditina</taxon>
        <taxon>Rhabditomorpha</taxon>
        <taxon>Rhabditoidea</taxon>
        <taxon>Rhabditidae</taxon>
        <taxon>Peloderinae</taxon>
        <taxon>Caenorhabditis</taxon>
    </lineage>
</organism>
<keyword evidence="4 5" id="KW-0472">Membrane</keyword>
<evidence type="ECO:0000313" key="6">
    <source>
        <dbReference type="EMBL" id="EGT42654.1"/>
    </source>
</evidence>
<dbReference type="InterPro" id="IPR019424">
    <property type="entry name" value="7TM_GPCR_Srsx"/>
</dbReference>
<reference evidence="7" key="1">
    <citation type="submission" date="2011-07" db="EMBL/GenBank/DDBJ databases">
        <authorList>
            <consortium name="Caenorhabditis brenneri Sequencing and Analysis Consortium"/>
            <person name="Wilson R.K."/>
        </authorList>
    </citation>
    <scope>NUCLEOTIDE SEQUENCE [LARGE SCALE GENOMIC DNA]</scope>
    <source>
        <strain evidence="7">PB2801</strain>
    </source>
</reference>
<keyword evidence="7" id="KW-1185">Reference proteome</keyword>
<name>G0MS40_CAEBE</name>
<evidence type="ECO:0000256" key="3">
    <source>
        <dbReference type="ARBA" id="ARBA00022989"/>
    </source>
</evidence>
<dbReference type="InParanoid" id="G0MS40"/>
<dbReference type="GO" id="GO:0016020">
    <property type="term" value="C:membrane"/>
    <property type="evidence" value="ECO:0007669"/>
    <property type="project" value="UniProtKB-SubCell"/>
</dbReference>
<dbReference type="GO" id="GO:0004930">
    <property type="term" value="F:G protein-coupled receptor activity"/>
    <property type="evidence" value="ECO:0007669"/>
    <property type="project" value="InterPro"/>
</dbReference>
<protein>
    <submittedName>
        <fullName evidence="6">Uncharacterized protein</fullName>
    </submittedName>
</protein>
<evidence type="ECO:0000256" key="2">
    <source>
        <dbReference type="ARBA" id="ARBA00022692"/>
    </source>
</evidence>